<dbReference type="STRING" id="504805.SAMN05421505_1146"/>
<evidence type="ECO:0000313" key="2">
    <source>
        <dbReference type="EMBL" id="SDH31028.1"/>
    </source>
</evidence>
<gene>
    <name evidence="2" type="ORF">SAMN05421505_1146</name>
</gene>
<dbReference type="Proteomes" id="UP000198923">
    <property type="component" value="Unassembled WGS sequence"/>
</dbReference>
<protein>
    <submittedName>
        <fullName evidence="2">2'-hydroxyisoflavone reductase</fullName>
    </submittedName>
</protein>
<dbReference type="Pfam" id="PF01370">
    <property type="entry name" value="Epimerase"/>
    <property type="match status" value="1"/>
</dbReference>
<dbReference type="OrthoDB" id="7941246at2"/>
<sequence>MKVLIIGGTVFLGRAIVAEALRRGHDVTTFNRGVSGVDQPGVEAVRGDREVRADLERLVDGRQWDTVIDVSGFVPTVVSESAELLSGHARHYAFISTLSAFPDWPAEPVDETGRRHPCPADAGPEAGDYGFLKAGCERAVEERFDGPSLIIEPGLIIGPYENVGRLPWWLTRMARGGQVLAPGRPVSPFQGIDARDIAVFTLDQAEKAVNDRFITTSPVGGLSFGGWLDIIAETTGSHAELVWVPDEFVLAHEVAPFTELPLWMPESGPAAHTWKASPDKAIAAGLRIRPMAETVADTWTWLRGIPEAERSFGLERLGVHHGIDPGKEASVLAAWSAR</sequence>
<reference evidence="2 3" key="1">
    <citation type="submission" date="2016-10" db="EMBL/GenBank/DDBJ databases">
        <authorList>
            <person name="de Groot N.N."/>
        </authorList>
    </citation>
    <scope>NUCLEOTIDE SEQUENCE [LARGE SCALE GENOMIC DNA]</scope>
    <source>
        <strain evidence="2 3">CPCC 201354</strain>
    </source>
</reference>
<dbReference type="Gene3D" id="3.40.50.720">
    <property type="entry name" value="NAD(P)-binding Rossmann-like Domain"/>
    <property type="match status" value="1"/>
</dbReference>
<evidence type="ECO:0000313" key="3">
    <source>
        <dbReference type="Proteomes" id="UP000198923"/>
    </source>
</evidence>
<dbReference type="InterPro" id="IPR036291">
    <property type="entry name" value="NAD(P)-bd_dom_sf"/>
</dbReference>
<keyword evidence="3" id="KW-1185">Reference proteome</keyword>
<proteinExistence type="predicted"/>
<dbReference type="AlphaFoldDB" id="A0A1G8BCW7"/>
<dbReference type="RefSeq" id="WP_093171333.1">
    <property type="nucleotide sequence ID" value="NZ_FNCN01000014.1"/>
</dbReference>
<evidence type="ECO:0000259" key="1">
    <source>
        <dbReference type="Pfam" id="PF01370"/>
    </source>
</evidence>
<dbReference type="EMBL" id="FNCN01000014">
    <property type="protein sequence ID" value="SDH31028.1"/>
    <property type="molecule type" value="Genomic_DNA"/>
</dbReference>
<name>A0A1G8BCW7_9ACTN</name>
<feature type="domain" description="NAD-dependent epimerase/dehydratase" evidence="1">
    <location>
        <begin position="3"/>
        <end position="83"/>
    </location>
</feature>
<organism evidence="2 3">
    <name type="scientific">Sinosporangium album</name>
    <dbReference type="NCBI Taxonomy" id="504805"/>
    <lineage>
        <taxon>Bacteria</taxon>
        <taxon>Bacillati</taxon>
        <taxon>Actinomycetota</taxon>
        <taxon>Actinomycetes</taxon>
        <taxon>Streptosporangiales</taxon>
        <taxon>Streptosporangiaceae</taxon>
        <taxon>Sinosporangium</taxon>
    </lineage>
</organism>
<accession>A0A1G8BCW7</accession>
<dbReference type="InterPro" id="IPR001509">
    <property type="entry name" value="Epimerase_deHydtase"/>
</dbReference>
<dbReference type="SUPFAM" id="SSF51735">
    <property type="entry name" value="NAD(P)-binding Rossmann-fold domains"/>
    <property type="match status" value="1"/>
</dbReference>